<evidence type="ECO:0000256" key="6">
    <source>
        <dbReference type="SAM" id="Phobius"/>
    </source>
</evidence>
<reference evidence="7 8" key="1">
    <citation type="submission" date="2018-10" db="EMBL/GenBank/DDBJ databases">
        <title>Genomic Encyclopedia of Archaeal and Bacterial Type Strains, Phase II (KMG-II): from individual species to whole genera.</title>
        <authorList>
            <person name="Goeker M."/>
        </authorList>
    </citation>
    <scope>NUCLEOTIDE SEQUENCE [LARGE SCALE GENOMIC DNA]</scope>
    <source>
        <strain evidence="7 8">DSM 14219</strain>
    </source>
</reference>
<dbReference type="Proteomes" id="UP000272428">
    <property type="component" value="Unassembled WGS sequence"/>
</dbReference>
<accession>A0A495SPI8</accession>
<evidence type="ECO:0000256" key="1">
    <source>
        <dbReference type="ARBA" id="ARBA00004651"/>
    </source>
</evidence>
<keyword evidence="3 6" id="KW-0812">Transmembrane</keyword>
<keyword evidence="8" id="KW-1185">Reference proteome</keyword>
<evidence type="ECO:0000256" key="4">
    <source>
        <dbReference type="ARBA" id="ARBA00022989"/>
    </source>
</evidence>
<feature type="transmembrane region" description="Helical" evidence="6">
    <location>
        <begin position="35"/>
        <end position="55"/>
    </location>
</feature>
<evidence type="ECO:0000313" key="8">
    <source>
        <dbReference type="Proteomes" id="UP000272428"/>
    </source>
</evidence>
<feature type="transmembrane region" description="Helical" evidence="6">
    <location>
        <begin position="215"/>
        <end position="236"/>
    </location>
</feature>
<gene>
    <name evidence="7" type="ORF">BCF58_0559</name>
</gene>
<evidence type="ECO:0000313" key="7">
    <source>
        <dbReference type="EMBL" id="RKT01340.1"/>
    </source>
</evidence>
<keyword evidence="2" id="KW-1003">Cell membrane</keyword>
<dbReference type="PANTHER" id="PTHR30250">
    <property type="entry name" value="PST FAMILY PREDICTED COLANIC ACID TRANSPORTER"/>
    <property type="match status" value="1"/>
</dbReference>
<protein>
    <submittedName>
        <fullName evidence="7">O-antigen/teichoic acid export membrane protein</fullName>
    </submittedName>
</protein>
<feature type="transmembrane region" description="Helical" evidence="6">
    <location>
        <begin position="256"/>
        <end position="278"/>
    </location>
</feature>
<feature type="transmembrane region" description="Helical" evidence="6">
    <location>
        <begin position="299"/>
        <end position="318"/>
    </location>
</feature>
<dbReference type="GO" id="GO:0005886">
    <property type="term" value="C:plasma membrane"/>
    <property type="evidence" value="ECO:0007669"/>
    <property type="project" value="UniProtKB-SubCell"/>
</dbReference>
<feature type="transmembrane region" description="Helical" evidence="6">
    <location>
        <begin position="147"/>
        <end position="170"/>
    </location>
</feature>
<dbReference type="EMBL" id="RBXB01000001">
    <property type="protein sequence ID" value="RKT01340.1"/>
    <property type="molecule type" value="Genomic_DNA"/>
</dbReference>
<feature type="transmembrane region" description="Helical" evidence="6">
    <location>
        <begin position="9"/>
        <end position="29"/>
    </location>
</feature>
<dbReference type="Pfam" id="PF01943">
    <property type="entry name" value="Polysacc_synt"/>
    <property type="match status" value="1"/>
</dbReference>
<dbReference type="InterPro" id="IPR002797">
    <property type="entry name" value="Polysacc_synth"/>
</dbReference>
<dbReference type="RefSeq" id="WP_121460257.1">
    <property type="nucleotide sequence ID" value="NZ_RBXB01000001.1"/>
</dbReference>
<feature type="transmembrane region" description="Helical" evidence="6">
    <location>
        <begin position="338"/>
        <end position="360"/>
    </location>
</feature>
<feature type="transmembrane region" description="Helical" evidence="6">
    <location>
        <begin position="460"/>
        <end position="481"/>
    </location>
</feature>
<name>A0A495SPI8_9FLAO</name>
<dbReference type="InterPro" id="IPR050833">
    <property type="entry name" value="Poly_Biosynth_Transport"/>
</dbReference>
<evidence type="ECO:0000256" key="3">
    <source>
        <dbReference type="ARBA" id="ARBA00022692"/>
    </source>
</evidence>
<comment type="caution">
    <text evidence="7">The sequence shown here is derived from an EMBL/GenBank/DDBJ whole genome shotgun (WGS) entry which is preliminary data.</text>
</comment>
<comment type="subcellular location">
    <subcellularLocation>
        <location evidence="1">Cell membrane</location>
        <topology evidence="1">Multi-pass membrane protein</topology>
    </subcellularLocation>
</comment>
<keyword evidence="4 6" id="KW-1133">Transmembrane helix</keyword>
<proteinExistence type="predicted"/>
<feature type="transmembrane region" description="Helical" evidence="6">
    <location>
        <begin position="428"/>
        <end position="448"/>
    </location>
</feature>
<sequence>MFKNIIANFFGRFWSILSTFLFIPLYIKYLGFENYSIISFTIVIAGFMAILDSGLTSTLSREFARTDHDLSHKKRVFFSLESIYLIITLLVIVTVFFSSSFIANNWLNIKSGNNISYLIKIISIDTALQMLLRFYMGGLLGLQKQVLANGLQVIWGVFRNGVVLLIIMFYPSIEFFFIWQGICTIVFTILYRIYLFKEISEDSKFRINLSVDKEILKSVYKFAGGMLLISLVSGVNTQLDKFVISKLFPIEQLGNYSLAISLAMGIVVIINPISMALLPKFTSLFSSKANQEIISVYKSSSLFTSIIISTFSSVLAVFSKDLIWIWTGNSQIAENNYIILSIMAFAYSFMAFAVIPYNMAIANGYTTLNNKLGLLSILITIPFYILVASKYGIEGIAAVFCAVQLLITILYLIFINKKFLNIQPFGSFVIKSIVFPLLFSFSLSILYYYILSRFDSDIRILSLILIGLGACIIFAFNYLIFVPKAEKKIIQQKIKFRK</sequence>
<feature type="transmembrane region" description="Helical" evidence="6">
    <location>
        <begin position="395"/>
        <end position="416"/>
    </location>
</feature>
<dbReference type="PANTHER" id="PTHR30250:SF26">
    <property type="entry name" value="PSMA PROTEIN"/>
    <property type="match status" value="1"/>
</dbReference>
<feature type="transmembrane region" description="Helical" evidence="6">
    <location>
        <begin position="176"/>
        <end position="194"/>
    </location>
</feature>
<keyword evidence="5 6" id="KW-0472">Membrane</keyword>
<feature type="transmembrane region" description="Helical" evidence="6">
    <location>
        <begin position="115"/>
        <end position="135"/>
    </location>
</feature>
<dbReference type="AlphaFoldDB" id="A0A495SPI8"/>
<feature type="transmembrane region" description="Helical" evidence="6">
    <location>
        <begin position="76"/>
        <end position="103"/>
    </location>
</feature>
<evidence type="ECO:0000256" key="5">
    <source>
        <dbReference type="ARBA" id="ARBA00023136"/>
    </source>
</evidence>
<feature type="transmembrane region" description="Helical" evidence="6">
    <location>
        <begin position="372"/>
        <end position="389"/>
    </location>
</feature>
<organism evidence="7 8">
    <name type="scientific">Chryseobacterium defluvii</name>
    <dbReference type="NCBI Taxonomy" id="160396"/>
    <lineage>
        <taxon>Bacteria</taxon>
        <taxon>Pseudomonadati</taxon>
        <taxon>Bacteroidota</taxon>
        <taxon>Flavobacteriia</taxon>
        <taxon>Flavobacteriales</taxon>
        <taxon>Weeksellaceae</taxon>
        <taxon>Chryseobacterium group</taxon>
        <taxon>Chryseobacterium</taxon>
    </lineage>
</organism>
<dbReference type="OrthoDB" id="653189at2"/>
<evidence type="ECO:0000256" key="2">
    <source>
        <dbReference type="ARBA" id="ARBA00022475"/>
    </source>
</evidence>